<name>A0A455SKA8_9CHLR</name>
<dbReference type="GO" id="GO:0046677">
    <property type="term" value="P:response to antibiotic"/>
    <property type="evidence" value="ECO:0007669"/>
    <property type="project" value="InterPro"/>
</dbReference>
<dbReference type="SUPFAM" id="SSF51905">
    <property type="entry name" value="FAD/NAD(P)-binding domain"/>
    <property type="match status" value="1"/>
</dbReference>
<gene>
    <name evidence="7" type="ORF">KTC_25590</name>
</gene>
<feature type="domain" description="FAD-binding" evidence="6">
    <location>
        <begin position="2"/>
        <end position="344"/>
    </location>
</feature>
<sequence length="375" mass="41589">MTRIAIIGAGPGGLTLARLLQQQGFTPTIFERDTSPHARTQGGSLDLHAGSGLDAIQKARLEAEFRALARPQDQALRIIDKTGKLLLEDHQDTTAFIQPEIDRAELRSLLVASVVPESIRWGWKLHSIHADDNRTYTLHFENGQIETFDLVIGADGTWSRVRPLLTDATPIYCGVTYIELGIDDIDNRYPELARFVGRGSLVAVDNNRNLTTQRNAHGHIRIYTAFRALIEDIHIDDTHPARAREQLLALFEGWNPALQELIRVSNDKITTRPLYMLPTGLTWPGRPGVTLLGDAAHLMPPFAGQGVNGAMKDALELTEALVQHTTLDKALHAYEQAMFERARKAALLTAEGLEMLHGDDAVSTTVAYFRQFIAE</sequence>
<proteinExistence type="inferred from homology"/>
<evidence type="ECO:0000313" key="7">
    <source>
        <dbReference type="EMBL" id="BBH87808.1"/>
    </source>
</evidence>
<keyword evidence="5" id="KW-0547">Nucleotide-binding</keyword>
<dbReference type="GO" id="GO:0004497">
    <property type="term" value="F:monooxygenase activity"/>
    <property type="evidence" value="ECO:0007669"/>
    <property type="project" value="UniProtKB-UniRule"/>
</dbReference>
<comment type="subcellular location">
    <subcellularLocation>
        <location evidence="5">Cytoplasm</location>
    </subcellularLocation>
</comment>
<dbReference type="PRINTS" id="PR00420">
    <property type="entry name" value="RNGMNOXGNASE"/>
</dbReference>
<comment type="subunit">
    <text evidence="5">Monomer.</text>
</comment>
<accession>A0A455SKA8</accession>
<comment type="similarity">
    <text evidence="5">Belongs to the aromatic-ring hydroxylase family. TetX subfamily.</text>
</comment>
<keyword evidence="4 5" id="KW-0503">Monooxygenase</keyword>
<dbReference type="GO" id="GO:0005737">
    <property type="term" value="C:cytoplasm"/>
    <property type="evidence" value="ECO:0007669"/>
    <property type="project" value="UniProtKB-SubCell"/>
</dbReference>
<protein>
    <recommendedName>
        <fullName evidence="5">Flavin-dependent monooxygenase</fullName>
    </recommendedName>
    <alternativeName>
        <fullName evidence="5">TetX monooxygenase</fullName>
        <shortName evidence="5">TetX</shortName>
        <ecNumber evidence="5">1.14.13.-</ecNumber>
    </alternativeName>
</protein>
<comment type="function">
    <text evidence="5">An FAD-requiring monooxygenase active on some tetracycline antibiotic derivatives, which leads to their inactivation. Hydroxylates carbon 11a of tetracycline and some analogs.</text>
</comment>
<evidence type="ECO:0000256" key="2">
    <source>
        <dbReference type="ARBA" id="ARBA00022827"/>
    </source>
</evidence>
<dbReference type="InterPro" id="IPR043683">
    <property type="entry name" value="TetX_monooxygenase"/>
</dbReference>
<evidence type="ECO:0000256" key="3">
    <source>
        <dbReference type="ARBA" id="ARBA00023002"/>
    </source>
</evidence>
<dbReference type="InterPro" id="IPR036188">
    <property type="entry name" value="FAD/NAD-bd_sf"/>
</dbReference>
<feature type="binding site" evidence="5">
    <location>
        <position position="46"/>
    </location>
    <ligand>
        <name>FAD</name>
        <dbReference type="ChEBI" id="CHEBI:57692"/>
    </ligand>
</feature>
<dbReference type="Pfam" id="PF01494">
    <property type="entry name" value="FAD_binding_3"/>
    <property type="match status" value="1"/>
</dbReference>
<dbReference type="EMBL" id="AP019376">
    <property type="protein sequence ID" value="BBH87808.1"/>
    <property type="molecule type" value="Genomic_DNA"/>
</dbReference>
<dbReference type="InterPro" id="IPR002938">
    <property type="entry name" value="FAD-bd"/>
</dbReference>
<evidence type="ECO:0000256" key="5">
    <source>
        <dbReference type="HAMAP-Rule" id="MF_00845"/>
    </source>
</evidence>
<keyword evidence="3 5" id="KW-0560">Oxidoreductase</keyword>
<keyword evidence="5" id="KW-0963">Cytoplasm</keyword>
<organism evidence="7">
    <name type="scientific">Thermosporothrix sp. COM3</name>
    <dbReference type="NCBI Taxonomy" id="2490863"/>
    <lineage>
        <taxon>Bacteria</taxon>
        <taxon>Bacillati</taxon>
        <taxon>Chloroflexota</taxon>
        <taxon>Ktedonobacteria</taxon>
        <taxon>Ktedonobacterales</taxon>
        <taxon>Thermosporotrichaceae</taxon>
        <taxon>Thermosporothrix</taxon>
    </lineage>
</organism>
<evidence type="ECO:0000256" key="1">
    <source>
        <dbReference type="ARBA" id="ARBA00022630"/>
    </source>
</evidence>
<comment type="catalytic activity">
    <reaction evidence="5">
        <text>a tetracycline + NADPH + O2 + H(+) = an 11a-hydroxytetracycline + NADP(+) + H2O</text>
        <dbReference type="Rhea" id="RHEA:61444"/>
        <dbReference type="ChEBI" id="CHEBI:15377"/>
        <dbReference type="ChEBI" id="CHEBI:15378"/>
        <dbReference type="ChEBI" id="CHEBI:15379"/>
        <dbReference type="ChEBI" id="CHEBI:57783"/>
        <dbReference type="ChEBI" id="CHEBI:58349"/>
        <dbReference type="ChEBI" id="CHEBI:144644"/>
        <dbReference type="ChEBI" id="CHEBI:144645"/>
    </reaction>
</comment>
<keyword evidence="5" id="KW-0521">NADP</keyword>
<feature type="binding site" evidence="5">
    <location>
        <position position="39"/>
    </location>
    <ligand>
        <name>NADPH</name>
        <dbReference type="ChEBI" id="CHEBI:57783"/>
    </ligand>
</feature>
<dbReference type="GO" id="GO:0071949">
    <property type="term" value="F:FAD binding"/>
    <property type="evidence" value="ECO:0007669"/>
    <property type="project" value="InterPro"/>
</dbReference>
<comment type="domain">
    <text evidence="5">Consists of an N-terminal FAD-binding domain with a Rossman fold and a C-terminal substrate-binding domain.</text>
</comment>
<dbReference type="Gene3D" id="3.50.50.60">
    <property type="entry name" value="FAD/NAD(P)-binding domain"/>
    <property type="match status" value="1"/>
</dbReference>
<dbReference type="AlphaFoldDB" id="A0A455SKA8"/>
<dbReference type="EC" id="1.14.13.-" evidence="5"/>
<feature type="binding site" evidence="5">
    <location>
        <position position="294"/>
    </location>
    <ligand>
        <name>FAD</name>
        <dbReference type="ChEBI" id="CHEBI:57692"/>
    </ligand>
</feature>
<dbReference type="PANTHER" id="PTHR46972:SF1">
    <property type="entry name" value="FAD DEPENDENT OXIDOREDUCTASE DOMAIN-CONTAINING PROTEIN"/>
    <property type="match status" value="1"/>
</dbReference>
<keyword evidence="1 5" id="KW-0285">Flavoprotein</keyword>
<evidence type="ECO:0000259" key="6">
    <source>
        <dbReference type="Pfam" id="PF01494"/>
    </source>
</evidence>
<comment type="cofactor">
    <cofactor evidence="5">
        <name>FAD</name>
        <dbReference type="ChEBI" id="CHEBI:57692"/>
    </cofactor>
</comment>
<evidence type="ECO:0000256" key="4">
    <source>
        <dbReference type="ARBA" id="ARBA00023033"/>
    </source>
</evidence>
<feature type="binding site" evidence="5">
    <location>
        <position position="103"/>
    </location>
    <ligand>
        <name>FAD</name>
        <dbReference type="ChEBI" id="CHEBI:57692"/>
    </ligand>
</feature>
<reference evidence="7" key="1">
    <citation type="submission" date="2018-12" db="EMBL/GenBank/DDBJ databases">
        <title>Novel natural products biosynthetic potential of the class Ktedonobacteria.</title>
        <authorList>
            <person name="Zheng Y."/>
            <person name="Saitou A."/>
            <person name="Wang C.M."/>
            <person name="Toyoda A."/>
            <person name="Minakuchi Y."/>
            <person name="Sekiguchi Y."/>
            <person name="Ueda K."/>
            <person name="Takano H."/>
            <person name="Sakai Y."/>
            <person name="Yokota A."/>
            <person name="Yabe S."/>
        </authorList>
    </citation>
    <scope>NUCLEOTIDE SEQUENCE</scope>
    <source>
        <strain evidence="7">COM3</strain>
    </source>
</reference>
<dbReference type="PANTHER" id="PTHR46972">
    <property type="entry name" value="MONOOXYGENASE ASQM-RELATED"/>
    <property type="match status" value="1"/>
</dbReference>
<keyword evidence="2 5" id="KW-0274">FAD</keyword>
<dbReference type="HAMAP" id="MF_00845">
    <property type="entry name" value="TetX_monooxygenase"/>
    <property type="match status" value="1"/>
</dbReference>